<keyword evidence="1" id="KW-0732">Signal</keyword>
<dbReference type="SUPFAM" id="SSF56487">
    <property type="entry name" value="SRCR-like"/>
    <property type="match status" value="7"/>
</dbReference>
<feature type="disulfide bond" evidence="5">
    <location>
        <begin position="752"/>
        <end position="816"/>
    </location>
</feature>
<feature type="disulfide bond" evidence="5">
    <location>
        <begin position="328"/>
        <end position="389"/>
    </location>
</feature>
<feature type="disulfide bond" evidence="5">
    <location>
        <begin position="174"/>
        <end position="235"/>
    </location>
</feature>
<feature type="disulfide bond" evidence="5">
    <location>
        <begin position="359"/>
        <end position="369"/>
    </location>
</feature>
<feature type="domain" description="SRCR" evidence="6">
    <location>
        <begin position="136"/>
        <end position="236"/>
    </location>
</feature>
<evidence type="ECO:0000313" key="7">
    <source>
        <dbReference type="Ensembl" id="ENSGALP00010002333.1"/>
    </source>
</evidence>
<feature type="domain" description="SRCR" evidence="6">
    <location>
        <begin position="501"/>
        <end position="601"/>
    </location>
</feature>
<evidence type="ECO:0000256" key="4">
    <source>
        <dbReference type="ARBA" id="ARBA00023180"/>
    </source>
</evidence>
<evidence type="ECO:0000256" key="3">
    <source>
        <dbReference type="ARBA" id="ARBA00023157"/>
    </source>
</evidence>
<dbReference type="Ensembl" id="ENSGALT00010004034.1">
    <property type="protein sequence ID" value="ENSGALP00010002333.1"/>
    <property type="gene ID" value="ENSGALG00010001766.1"/>
</dbReference>
<dbReference type="InterPro" id="IPR001190">
    <property type="entry name" value="SRCR"/>
</dbReference>
<evidence type="ECO:0000256" key="1">
    <source>
        <dbReference type="ARBA" id="ARBA00022729"/>
    </source>
</evidence>
<keyword evidence="3 5" id="KW-1015">Disulfide bond</keyword>
<dbReference type="FunFam" id="3.10.250.10:FF:000013">
    <property type="entry name" value="CD163 molecule like 1"/>
    <property type="match status" value="1"/>
</dbReference>
<dbReference type="PANTHER" id="PTHR19331">
    <property type="entry name" value="SCAVENGER RECEPTOR DOMAIN-CONTAINING"/>
    <property type="match status" value="1"/>
</dbReference>
<feature type="disulfide bond" evidence="5">
    <location>
        <begin position="796"/>
        <end position="806"/>
    </location>
</feature>
<dbReference type="FunFam" id="3.10.250.10:FF:000003">
    <property type="entry name" value="Deleted in malignant brain tumors 1"/>
    <property type="match status" value="1"/>
</dbReference>
<proteinExistence type="predicted"/>
<evidence type="ECO:0000256" key="5">
    <source>
        <dbReference type="PROSITE-ProRule" id="PRU00196"/>
    </source>
</evidence>
<comment type="caution">
    <text evidence="5">Lacks conserved residue(s) required for the propagation of feature annotation.</text>
</comment>
<dbReference type="PRINTS" id="PR00258">
    <property type="entry name" value="SPERACTRCPTR"/>
</dbReference>
<organism evidence="7 8">
    <name type="scientific">Gallus gallus</name>
    <name type="common">Chicken</name>
    <dbReference type="NCBI Taxonomy" id="9031"/>
    <lineage>
        <taxon>Eukaryota</taxon>
        <taxon>Metazoa</taxon>
        <taxon>Chordata</taxon>
        <taxon>Craniata</taxon>
        <taxon>Vertebrata</taxon>
        <taxon>Euteleostomi</taxon>
        <taxon>Archelosauria</taxon>
        <taxon>Archosauria</taxon>
        <taxon>Dinosauria</taxon>
        <taxon>Saurischia</taxon>
        <taxon>Theropoda</taxon>
        <taxon>Coelurosauria</taxon>
        <taxon>Aves</taxon>
        <taxon>Neognathae</taxon>
        <taxon>Galloanserae</taxon>
        <taxon>Galliformes</taxon>
        <taxon>Phasianidae</taxon>
        <taxon>Phasianinae</taxon>
        <taxon>Gallus</taxon>
    </lineage>
</organism>
<evidence type="ECO:0000256" key="2">
    <source>
        <dbReference type="ARBA" id="ARBA00022737"/>
    </source>
</evidence>
<feature type="disulfide bond" evidence="5">
    <location>
        <begin position="570"/>
        <end position="580"/>
    </location>
</feature>
<dbReference type="PROSITE" id="PS00420">
    <property type="entry name" value="SRCR_1"/>
    <property type="match status" value="3"/>
</dbReference>
<reference evidence="7" key="3">
    <citation type="submission" date="2025-09" db="UniProtKB">
        <authorList>
            <consortium name="Ensembl"/>
        </authorList>
    </citation>
    <scope>IDENTIFICATION</scope>
    <source>
        <strain evidence="7">broiler</strain>
    </source>
</reference>
<dbReference type="FunFam" id="3.10.250.10:FF:000012">
    <property type="entry name" value="CD163 molecule like 1"/>
    <property type="match status" value="1"/>
</dbReference>
<dbReference type="FunFam" id="3.10.250.10:FF:000002">
    <property type="entry name" value="Scavenger receptor cysteine-rich type 1 protein M130"/>
    <property type="match status" value="1"/>
</dbReference>
<evidence type="ECO:0000313" key="8">
    <source>
        <dbReference type="Proteomes" id="UP000000539"/>
    </source>
</evidence>
<name>A0A8V0XCP8_CHICK</name>
<keyword evidence="8" id="KW-1185">Reference proteome</keyword>
<reference evidence="7" key="2">
    <citation type="submission" date="2025-08" db="UniProtKB">
        <authorList>
            <consortium name="Ensembl"/>
        </authorList>
    </citation>
    <scope>IDENTIFICATION</scope>
    <source>
        <strain evidence="7">broiler</strain>
    </source>
</reference>
<dbReference type="InterPro" id="IPR036772">
    <property type="entry name" value="SRCR-like_dom_sf"/>
</dbReference>
<dbReference type="PANTHER" id="PTHR19331:SF468">
    <property type="entry name" value="SCAVENGER RECEPTOR CYSTEINE-RICH TYPE 1 PROTEIN M160"/>
    <property type="match status" value="1"/>
</dbReference>
<feature type="disulfide bond" evidence="5">
    <location>
        <begin position="539"/>
        <end position="600"/>
    </location>
</feature>
<accession>A0A8V0XCP8</accession>
<dbReference type="AlphaFoldDB" id="A0A8V0XCP8"/>
<protein>
    <recommendedName>
        <fullName evidence="6">SRCR domain-containing protein</fullName>
    </recommendedName>
</protein>
<dbReference type="Pfam" id="PF00530">
    <property type="entry name" value="SRCR"/>
    <property type="match status" value="7"/>
</dbReference>
<dbReference type="PROSITE" id="PS50287">
    <property type="entry name" value="SRCR_2"/>
    <property type="match status" value="7"/>
</dbReference>
<feature type="disulfide bond" evidence="5">
    <location>
        <begin position="674"/>
        <end position="684"/>
    </location>
</feature>
<feature type="disulfide bond" evidence="5">
    <location>
        <begin position="205"/>
        <end position="215"/>
    </location>
</feature>
<feature type="disulfide bond" evidence="5">
    <location>
        <begin position="467"/>
        <end position="477"/>
    </location>
</feature>
<dbReference type="FunFam" id="3.10.250.10:FF:000031">
    <property type="entry name" value="RIKEN cDNA 5830411N06, isoform CRA_a"/>
    <property type="match status" value="1"/>
</dbReference>
<feature type="domain" description="SRCR" evidence="6">
    <location>
        <begin position="727"/>
        <end position="827"/>
    </location>
</feature>
<feature type="disulfide bond" evidence="5">
    <location>
        <begin position="765"/>
        <end position="826"/>
    </location>
</feature>
<keyword evidence="4" id="KW-0325">Glycoprotein</keyword>
<reference evidence="7" key="1">
    <citation type="submission" date="2020-11" db="EMBL/GenBank/DDBJ databases">
        <title>Gallus gallus (Chicken) genome, bGalGal1, GRCg7b, maternal haplotype autosomes + Z &amp; W.</title>
        <authorList>
            <person name="Warren W."/>
            <person name="Formenti G."/>
            <person name="Fedrigo O."/>
            <person name="Haase B."/>
            <person name="Mountcastle J."/>
            <person name="Balacco J."/>
            <person name="Tracey A."/>
            <person name="Schneider V."/>
            <person name="Okimoto R."/>
            <person name="Cheng H."/>
            <person name="Hawken R."/>
            <person name="Howe K."/>
            <person name="Jarvis E.D."/>
        </authorList>
    </citation>
    <scope>NUCLEOTIDE SEQUENCE [LARGE SCALE GENOMIC DNA]</scope>
    <source>
        <strain evidence="7">Broiler</strain>
    </source>
</reference>
<dbReference type="Gene3D" id="3.10.250.10">
    <property type="entry name" value="SRCR-like domain"/>
    <property type="match status" value="7"/>
</dbReference>
<dbReference type="Proteomes" id="UP000000539">
    <property type="component" value="Chromosome 16"/>
</dbReference>
<feature type="disulfide bond" evidence="5">
    <location>
        <begin position="315"/>
        <end position="379"/>
    </location>
</feature>
<feature type="domain" description="SRCR" evidence="6">
    <location>
        <begin position="290"/>
        <end position="390"/>
    </location>
</feature>
<feature type="disulfide bond" evidence="5">
    <location>
        <begin position="161"/>
        <end position="225"/>
    </location>
</feature>
<feature type="domain" description="SRCR" evidence="6">
    <location>
        <begin position="398"/>
        <end position="496"/>
    </location>
</feature>
<keyword evidence="2" id="KW-0677">Repeat</keyword>
<dbReference type="FunFam" id="3.10.250.10:FF:000001">
    <property type="entry name" value="Lysyl oxidase 4 isoform X1"/>
    <property type="match status" value="1"/>
</dbReference>
<feature type="domain" description="SRCR" evidence="6">
    <location>
        <begin position="606"/>
        <end position="706"/>
    </location>
</feature>
<dbReference type="GeneTree" id="ENSGT00940000164042"/>
<evidence type="ECO:0000259" key="6">
    <source>
        <dbReference type="PROSITE" id="PS50287"/>
    </source>
</evidence>
<dbReference type="GO" id="GO:0016020">
    <property type="term" value="C:membrane"/>
    <property type="evidence" value="ECO:0007669"/>
    <property type="project" value="InterPro"/>
</dbReference>
<feature type="domain" description="SRCR" evidence="6">
    <location>
        <begin position="37"/>
        <end position="113"/>
    </location>
</feature>
<sequence>MQPWCSPNPVVPAGCPFLKPGSLLKYLMLMFEGAAEVRLADGSGRCDGRVEVKHQNRWGTVCRFNWDQKDAAVVCKQLGCGSVISAARSKRFVLGSGPIWMDYVGCRGTESALDMGMELPEGSGTPQVPLFTPGFVRLVGGDNRCSGRVEINDRDGWKSVCDSHFGAKAADVVCRDLQCGRALSVTRASPSGEGTGPIWDRELQCVGNESTLSSCPMGTPKDQPCTQTSTAAVSCTLCARDRDRAVSSVRSGGAEGGGFMLSLWPLLRLLREREHKSLSSILLCPEFTGFRLVNGSTACMGRVEVEVQGTWGTLCASRWDLLDAHVLCHHLGCGFAVSVPEGGQFGRGTGPVWGDSFHCEGTESSLDQCPVTALGASPCSHENNAAVICSGPPHNASLRLVGGGSRCDGRVEIFQRGTWGRVLDDQWDMEDASVVCRQLRCGEAEAAYTVPRAERGTGPVGLRGVRCAGHEASLSLCNTSLPEATGIMEDVGAVCQGSRQVRLVDGAGRCAGRVEIYYRGQWGTVCDDAWDTADANVVCRQLSCGWAVEAAGSAHFGEGSGHIWLDGVNCSGDETALWNCSAEAWGQHDCGHKEDAGVVCSEFMALRLENSDGCSGRLQVFYNGTWGSVCSNSMTPHTAKLVCKELGCGDGGTREISIFYGRVNGTAWLDHVQCGESNSSFWQCPSDPWELQSYDDLHRWELLLCVTSGPVTLVPWEVTASADREKIRAVGGKDGCSGRVEVWHRGSWGTVCDDSWDMQDAEVACRQLGCGPAVSALAEAAFGEGTGPIWLEQVECRGTEPSLQACWARTGDGGACRHKEDAAVNCLGEWLGLLRLYSRSSSSGRALGCVPALRKGQSGWVH</sequence>
<dbReference type="FunFam" id="3.10.250.10:FF:000009">
    <property type="entry name" value="WC1"/>
    <property type="match status" value="1"/>
</dbReference>
<feature type="disulfide bond" evidence="5">
    <location>
        <begin position="526"/>
        <end position="590"/>
    </location>
</feature>
<dbReference type="SMART" id="SM00202">
    <property type="entry name" value="SR"/>
    <property type="match status" value="7"/>
</dbReference>